<dbReference type="Gene3D" id="3.30.565.10">
    <property type="entry name" value="Histidine kinase-like ATPase, C-terminal domain"/>
    <property type="match status" value="1"/>
</dbReference>
<dbReference type="EMBL" id="CADIKB010000056">
    <property type="protein sequence ID" value="CAB3737691.1"/>
    <property type="molecule type" value="Genomic_DNA"/>
</dbReference>
<evidence type="ECO:0000313" key="1">
    <source>
        <dbReference type="EMBL" id="CAB3737691.1"/>
    </source>
</evidence>
<name>A0A6J5CHY7_9BURK</name>
<reference evidence="1 2" key="1">
    <citation type="submission" date="2020-04" db="EMBL/GenBank/DDBJ databases">
        <authorList>
            <person name="De Canck E."/>
        </authorList>
    </citation>
    <scope>NUCLEOTIDE SEQUENCE [LARGE SCALE GENOMIC DNA]</scope>
    <source>
        <strain evidence="1 2">LMG 22037</strain>
    </source>
</reference>
<protein>
    <recommendedName>
        <fullName evidence="3">Histidine kinase/HSP90-like ATPase domain-containing protein</fullName>
    </recommendedName>
</protein>
<evidence type="ECO:0000313" key="2">
    <source>
        <dbReference type="Proteomes" id="UP000494249"/>
    </source>
</evidence>
<accession>A0A6J5CHY7</accession>
<evidence type="ECO:0008006" key="3">
    <source>
        <dbReference type="Google" id="ProtNLM"/>
    </source>
</evidence>
<organism evidence="1 2">
    <name type="scientific">Paraburkholderia phenoliruptrix</name>
    <dbReference type="NCBI Taxonomy" id="252970"/>
    <lineage>
        <taxon>Bacteria</taxon>
        <taxon>Pseudomonadati</taxon>
        <taxon>Pseudomonadota</taxon>
        <taxon>Betaproteobacteria</taxon>
        <taxon>Burkholderiales</taxon>
        <taxon>Burkholderiaceae</taxon>
        <taxon>Paraburkholderia</taxon>
    </lineage>
</organism>
<dbReference type="InterPro" id="IPR036890">
    <property type="entry name" value="HATPase_C_sf"/>
</dbReference>
<dbReference type="AlphaFoldDB" id="A0A6J5CHY7"/>
<gene>
    <name evidence="1" type="ORF">LMG22037_06171</name>
</gene>
<dbReference type="Proteomes" id="UP000494249">
    <property type="component" value="Unassembled WGS sequence"/>
</dbReference>
<proteinExistence type="predicted"/>
<dbReference type="Pfam" id="PF13589">
    <property type="entry name" value="HATPase_c_3"/>
    <property type="match status" value="1"/>
</dbReference>
<dbReference type="SUPFAM" id="SSF55874">
    <property type="entry name" value="ATPase domain of HSP90 chaperone/DNA topoisomerase II/histidine kinase"/>
    <property type="match status" value="1"/>
</dbReference>
<sequence>MTSAVRVEVNEANLVKNLKFAFSNFSTFLGELIQNSRRAGATRVEFSLEGKDLTVVDDGHGIENFQNLFTIAESGWDHQTQSLENPFGMGFTSALFACERLTVESRGQRLEATTRALLDMLDAPVVTGGITTGTRLTLSKLSFDEMRVEGALQSIARGYPIPIIFNGVALARPEALDSTTFEQTPIGAVWIKDLSHVSLGSSDVRVFLQGILVAGSSHCRAPQVVVHLDSAKFMAKLPDRNCLIDAEEKLAEINQHIGHLIHRRLADHQKAMAALDFANTYWKVACKYAPDVLRDHPVVPADILSEIEELLCYSDRHAPCVYMSARDAKPLFREAFERGERKVVIGSCYVDLDSDPLCALKLAYVKSNGAAVVSSSLPAGHWLLNAPQLDDFDVLHEVVNPGGIAGSDSFSWEFDLQICDAIRINGIWGEVVIDEEEIAVGADGEVLHVTVYSPNAVGQPGAGVRQFEDFYCDDRFDESWHDECLDKYRRWIKQARHCTPTDLLNDLLSDIYVDTSSALGTRYLLEVSEHGRLNVMEKLETVPA</sequence>
<dbReference type="RefSeq" id="WP_035478418.1">
    <property type="nucleotide sequence ID" value="NZ_CADFGL010000052.1"/>
</dbReference>